<dbReference type="Proteomes" id="UP001189429">
    <property type="component" value="Unassembled WGS sequence"/>
</dbReference>
<evidence type="ECO:0008006" key="6">
    <source>
        <dbReference type="Google" id="ProtNLM"/>
    </source>
</evidence>
<accession>A0ABN9WUG3</accession>
<evidence type="ECO:0000256" key="3">
    <source>
        <dbReference type="ARBA" id="ARBA00022989"/>
    </source>
</evidence>
<feature type="non-terminal residue" evidence="4">
    <location>
        <position position="117"/>
    </location>
</feature>
<name>A0ABN9WUG3_9DINO</name>
<dbReference type="PANTHER" id="PTHR21461">
    <property type="entry name" value="GLYCOSYLTRANSFERASE FAMILY 92 PROTEIN"/>
    <property type="match status" value="1"/>
</dbReference>
<evidence type="ECO:0000256" key="2">
    <source>
        <dbReference type="ARBA" id="ARBA00022692"/>
    </source>
</evidence>
<evidence type="ECO:0000313" key="5">
    <source>
        <dbReference type="Proteomes" id="UP001189429"/>
    </source>
</evidence>
<keyword evidence="2" id="KW-0812">Transmembrane</keyword>
<evidence type="ECO:0000256" key="1">
    <source>
        <dbReference type="ARBA" id="ARBA00004167"/>
    </source>
</evidence>
<keyword evidence="5" id="KW-1185">Reference proteome</keyword>
<comment type="subcellular location">
    <subcellularLocation>
        <location evidence="1">Membrane</location>
        <topology evidence="1">Single-pass membrane protein</topology>
    </subcellularLocation>
</comment>
<keyword evidence="3" id="KW-1133">Transmembrane helix</keyword>
<gene>
    <name evidence="4" type="ORF">PCOR1329_LOCUS70682</name>
</gene>
<evidence type="ECO:0000313" key="4">
    <source>
        <dbReference type="EMBL" id="CAK0890437.1"/>
    </source>
</evidence>
<sequence length="117" mass="13401">MWLTSPEHAELVRQWLEYHRLVGFDRFVVYDLDGSLAEAVAPFVRDGFVIYVPRWPEELSPGACSALHRAAPPGRGEPPWARYCTQTQAEAHCVWSLRGRARWAMLLHSFDAYASSR</sequence>
<keyword evidence="3" id="KW-0472">Membrane</keyword>
<dbReference type="PANTHER" id="PTHR21461:SF69">
    <property type="entry name" value="GLYCOSYLTRANSFERASE FAMILY 92 PROTEIN"/>
    <property type="match status" value="1"/>
</dbReference>
<organism evidence="4 5">
    <name type="scientific">Prorocentrum cordatum</name>
    <dbReference type="NCBI Taxonomy" id="2364126"/>
    <lineage>
        <taxon>Eukaryota</taxon>
        <taxon>Sar</taxon>
        <taxon>Alveolata</taxon>
        <taxon>Dinophyceae</taxon>
        <taxon>Prorocentrales</taxon>
        <taxon>Prorocentraceae</taxon>
        <taxon>Prorocentrum</taxon>
    </lineage>
</organism>
<comment type="caution">
    <text evidence="4">The sequence shown here is derived from an EMBL/GenBank/DDBJ whole genome shotgun (WGS) entry which is preliminary data.</text>
</comment>
<reference evidence="4" key="1">
    <citation type="submission" date="2023-10" db="EMBL/GenBank/DDBJ databases">
        <authorList>
            <person name="Chen Y."/>
            <person name="Shah S."/>
            <person name="Dougan E. K."/>
            <person name="Thang M."/>
            <person name="Chan C."/>
        </authorList>
    </citation>
    <scope>NUCLEOTIDE SEQUENCE [LARGE SCALE GENOMIC DNA]</scope>
</reference>
<protein>
    <recommendedName>
        <fullName evidence="6">Glycosyltransferase family 92 protein</fullName>
    </recommendedName>
</protein>
<proteinExistence type="predicted"/>
<dbReference type="EMBL" id="CAUYUJ010019351">
    <property type="protein sequence ID" value="CAK0890437.1"/>
    <property type="molecule type" value="Genomic_DNA"/>
</dbReference>